<protein>
    <recommendedName>
        <fullName evidence="4">Secreted protein</fullName>
    </recommendedName>
</protein>
<sequence>MKEICYAILILFINRLQSLISDCVSDLNSTSYPIANHTNCPYLSTGDPRAGKGECPSNCIKVSLISDCMCDSGSSNYPSATCDKDKKYAFDLANRTQATCPYLSIGDPRSETVCKKTDPIDKEKD</sequence>
<evidence type="ECO:0000313" key="3">
    <source>
        <dbReference type="Proteomes" id="UP000324800"/>
    </source>
</evidence>
<evidence type="ECO:0000313" key="2">
    <source>
        <dbReference type="EMBL" id="KAA6401982.1"/>
    </source>
</evidence>
<dbReference type="AlphaFoldDB" id="A0A5J4X599"/>
<keyword evidence="1" id="KW-0732">Signal</keyword>
<evidence type="ECO:0008006" key="4">
    <source>
        <dbReference type="Google" id="ProtNLM"/>
    </source>
</evidence>
<accession>A0A5J4X599</accession>
<gene>
    <name evidence="2" type="ORF">EZS28_002496</name>
</gene>
<dbReference type="EMBL" id="SNRW01000303">
    <property type="protein sequence ID" value="KAA6401982.1"/>
    <property type="molecule type" value="Genomic_DNA"/>
</dbReference>
<organism evidence="2 3">
    <name type="scientific">Streblomastix strix</name>
    <dbReference type="NCBI Taxonomy" id="222440"/>
    <lineage>
        <taxon>Eukaryota</taxon>
        <taxon>Metamonada</taxon>
        <taxon>Preaxostyla</taxon>
        <taxon>Oxymonadida</taxon>
        <taxon>Streblomastigidae</taxon>
        <taxon>Streblomastix</taxon>
    </lineage>
</organism>
<comment type="caution">
    <text evidence="2">The sequence shown here is derived from an EMBL/GenBank/DDBJ whole genome shotgun (WGS) entry which is preliminary data.</text>
</comment>
<feature type="signal peptide" evidence="1">
    <location>
        <begin position="1"/>
        <end position="18"/>
    </location>
</feature>
<dbReference type="OrthoDB" id="9972657at2759"/>
<reference evidence="2 3" key="1">
    <citation type="submission" date="2019-03" db="EMBL/GenBank/DDBJ databases">
        <title>Single cell metagenomics reveals metabolic interactions within the superorganism composed of flagellate Streblomastix strix and complex community of Bacteroidetes bacteria on its surface.</title>
        <authorList>
            <person name="Treitli S.C."/>
            <person name="Kolisko M."/>
            <person name="Husnik F."/>
            <person name="Keeling P."/>
            <person name="Hampl V."/>
        </authorList>
    </citation>
    <scope>NUCLEOTIDE SEQUENCE [LARGE SCALE GENOMIC DNA]</scope>
    <source>
        <strain evidence="2">ST1C</strain>
    </source>
</reference>
<evidence type="ECO:0000256" key="1">
    <source>
        <dbReference type="SAM" id="SignalP"/>
    </source>
</evidence>
<name>A0A5J4X599_9EUKA</name>
<feature type="chain" id="PRO_5023807306" description="Secreted protein" evidence="1">
    <location>
        <begin position="19"/>
        <end position="125"/>
    </location>
</feature>
<proteinExistence type="predicted"/>
<dbReference type="Proteomes" id="UP000324800">
    <property type="component" value="Unassembled WGS sequence"/>
</dbReference>